<comment type="caution">
    <text evidence="1">The sequence shown here is derived from an EMBL/GenBank/DDBJ whole genome shotgun (WGS) entry which is preliminary data.</text>
</comment>
<keyword evidence="2" id="KW-1185">Reference proteome</keyword>
<evidence type="ECO:0008006" key="3">
    <source>
        <dbReference type="Google" id="ProtNLM"/>
    </source>
</evidence>
<proteinExistence type="predicted"/>
<accession>A0ABR3BCG5</accession>
<sequence>MILDISTIWWIILSLLRISGSSPLSLSLIALALELEFSFALSASSASSKVFLFSDFRVLSAGLTAAGRTKGTWYSCKS</sequence>
<protein>
    <recommendedName>
        <fullName evidence="3">Secreted protein</fullName>
    </recommendedName>
</protein>
<gene>
    <name evidence="1" type="ORF">J3Q64DRAFT_1708226</name>
</gene>
<evidence type="ECO:0000313" key="2">
    <source>
        <dbReference type="Proteomes" id="UP001448207"/>
    </source>
</evidence>
<dbReference type="Proteomes" id="UP001448207">
    <property type="component" value="Unassembled WGS sequence"/>
</dbReference>
<name>A0ABR3BCG5_PHYBL</name>
<evidence type="ECO:0000313" key="1">
    <source>
        <dbReference type="EMBL" id="KAL0096554.1"/>
    </source>
</evidence>
<dbReference type="EMBL" id="JBCLYO010000001">
    <property type="protein sequence ID" value="KAL0096554.1"/>
    <property type="molecule type" value="Genomic_DNA"/>
</dbReference>
<reference evidence="1 2" key="1">
    <citation type="submission" date="2024-04" db="EMBL/GenBank/DDBJ databases">
        <title>Symmetric and asymmetric DNA N6-adenine methylation regulates different biological responses in Mucorales.</title>
        <authorList>
            <consortium name="Lawrence Berkeley National Laboratory"/>
            <person name="Lax C."/>
            <person name="Mondo S.J."/>
            <person name="Osorio-Concepcion M."/>
            <person name="Muszewska A."/>
            <person name="Corrochano-Luque M."/>
            <person name="Gutierrez G."/>
            <person name="Riley R."/>
            <person name="Lipzen A."/>
            <person name="Guo J."/>
            <person name="Hundley H."/>
            <person name="Amirebrahimi M."/>
            <person name="Ng V."/>
            <person name="Lorenzo-Gutierrez D."/>
            <person name="Binder U."/>
            <person name="Yang J."/>
            <person name="Song Y."/>
            <person name="Canovas D."/>
            <person name="Navarro E."/>
            <person name="Freitag M."/>
            <person name="Gabaldon T."/>
            <person name="Grigoriev I.V."/>
            <person name="Corrochano L.M."/>
            <person name="Nicolas F.E."/>
            <person name="Garre V."/>
        </authorList>
    </citation>
    <scope>NUCLEOTIDE SEQUENCE [LARGE SCALE GENOMIC DNA]</scope>
    <source>
        <strain evidence="1 2">L51</strain>
    </source>
</reference>
<organism evidence="1 2">
    <name type="scientific">Phycomyces blakesleeanus</name>
    <dbReference type="NCBI Taxonomy" id="4837"/>
    <lineage>
        <taxon>Eukaryota</taxon>
        <taxon>Fungi</taxon>
        <taxon>Fungi incertae sedis</taxon>
        <taxon>Mucoromycota</taxon>
        <taxon>Mucoromycotina</taxon>
        <taxon>Mucoromycetes</taxon>
        <taxon>Mucorales</taxon>
        <taxon>Phycomycetaceae</taxon>
        <taxon>Phycomyces</taxon>
    </lineage>
</organism>